<feature type="non-terminal residue" evidence="1">
    <location>
        <position position="1"/>
    </location>
</feature>
<dbReference type="Proteomes" id="UP001312893">
    <property type="component" value="Unassembled WGS sequence"/>
</dbReference>
<keyword evidence="2" id="KW-1185">Reference proteome</keyword>
<name>A0ABU9FCF0_9ENTR</name>
<sequence length="177" mass="18381">LSGLRERAVWLPRRRCCASVRATGACGLVAPEAMLRICPGYGSVQSGCPGGDAAHLSGLRERAVWLPRRRCCASVRATGSCGLVAPEAMLRICPGYGSVRSGFPGGDAAHLVRTTGACGLVAPEAMLRICPGYGIVRSGYPGGDAAHLSGLQDRAVCSPDRRISAASGRFCGAIFRH</sequence>
<organism evidence="1 2">
    <name type="scientific">Raoultella lignicola</name>
    <dbReference type="NCBI Taxonomy" id="3040939"/>
    <lineage>
        <taxon>Bacteria</taxon>
        <taxon>Pseudomonadati</taxon>
        <taxon>Pseudomonadota</taxon>
        <taxon>Gammaproteobacteria</taxon>
        <taxon>Enterobacterales</taxon>
        <taxon>Enterobacteriaceae</taxon>
        <taxon>Klebsiella/Raoultella group</taxon>
        <taxon>Raoultella</taxon>
    </lineage>
</organism>
<reference evidence="1 2" key="1">
    <citation type="submission" date="2024-04" db="EMBL/GenBank/DDBJ databases">
        <title>Two novel Raoultella species associated with bleeding cankers of broadleaf hosts, Raoultella scottia sp. nov. and Raoultella lignicola sp. nov.</title>
        <authorList>
            <person name="Brady C.L."/>
        </authorList>
    </citation>
    <scope>NUCLEOTIDE SEQUENCE [LARGE SCALE GENOMIC DNA]</scope>
    <source>
        <strain evidence="1 2">TW_WC1a.1</strain>
    </source>
</reference>
<accession>A0ABU9FCF0</accession>
<proteinExistence type="predicted"/>
<protein>
    <submittedName>
        <fullName evidence="1">Uncharacterized protein</fullName>
    </submittedName>
</protein>
<evidence type="ECO:0000313" key="1">
    <source>
        <dbReference type="EMBL" id="MEL0552759.1"/>
    </source>
</evidence>
<evidence type="ECO:0000313" key="2">
    <source>
        <dbReference type="Proteomes" id="UP001312893"/>
    </source>
</evidence>
<dbReference type="EMBL" id="JARXNK020000103">
    <property type="protein sequence ID" value="MEL0552759.1"/>
    <property type="molecule type" value="Genomic_DNA"/>
</dbReference>
<gene>
    <name evidence="1" type="ORF">QFI96_013770</name>
</gene>
<comment type="caution">
    <text evidence="1">The sequence shown here is derived from an EMBL/GenBank/DDBJ whole genome shotgun (WGS) entry which is preliminary data.</text>
</comment>